<protein>
    <submittedName>
        <fullName evidence="1">Uncharacterized protein</fullName>
    </submittedName>
</protein>
<sequence>MLDRIQRWLSIDTMLPVAERLG</sequence>
<proteinExistence type="predicted"/>
<dbReference type="AlphaFoldDB" id="W1YKU5"/>
<reference evidence="1" key="1">
    <citation type="submission" date="2013-12" db="EMBL/GenBank/DDBJ databases">
        <title>A Varibaculum cambriense genome reconstructed from a premature infant gut community with otherwise low bacterial novelty that shifts toward anaerobic metabolism during the third week of life.</title>
        <authorList>
            <person name="Brown C.T."/>
            <person name="Sharon I."/>
            <person name="Thomas B.C."/>
            <person name="Castelle C.J."/>
            <person name="Morowitz M.J."/>
            <person name="Banfield J.F."/>
        </authorList>
    </citation>
    <scope>NUCLEOTIDE SEQUENCE</scope>
</reference>
<dbReference type="EMBL" id="AZMM01004262">
    <property type="protein sequence ID" value="ETJ41794.1"/>
    <property type="molecule type" value="Genomic_DNA"/>
</dbReference>
<comment type="caution">
    <text evidence="1">The sequence shown here is derived from an EMBL/GenBank/DDBJ whole genome shotgun (WGS) entry which is preliminary data.</text>
</comment>
<evidence type="ECO:0000313" key="1">
    <source>
        <dbReference type="EMBL" id="ETJ41794.1"/>
    </source>
</evidence>
<organism evidence="1">
    <name type="scientific">human gut metagenome</name>
    <dbReference type="NCBI Taxonomy" id="408170"/>
    <lineage>
        <taxon>unclassified sequences</taxon>
        <taxon>metagenomes</taxon>
        <taxon>organismal metagenomes</taxon>
    </lineage>
</organism>
<gene>
    <name evidence="1" type="ORF">Q604_UNBC04262G0001</name>
</gene>
<name>W1YKU5_9ZZZZ</name>
<feature type="non-terminal residue" evidence="1">
    <location>
        <position position="22"/>
    </location>
</feature>
<accession>W1YKU5</accession>